<dbReference type="SUPFAM" id="SSF47203">
    <property type="entry name" value="Acyl-CoA dehydrogenase C-terminal domain-like"/>
    <property type="match status" value="1"/>
</dbReference>
<dbReference type="InterPro" id="IPR009100">
    <property type="entry name" value="AcylCoA_DH/oxidase_NM_dom_sf"/>
</dbReference>
<dbReference type="Pfam" id="PF08028">
    <property type="entry name" value="Acyl-CoA_dh_2"/>
    <property type="match status" value="1"/>
</dbReference>
<evidence type="ECO:0000256" key="3">
    <source>
        <dbReference type="ARBA" id="ARBA00022643"/>
    </source>
</evidence>
<dbReference type="InterPro" id="IPR037069">
    <property type="entry name" value="AcylCoA_DH/ox_N_sf"/>
</dbReference>
<evidence type="ECO:0000256" key="7">
    <source>
        <dbReference type="ARBA" id="ARBA00034307"/>
    </source>
</evidence>
<dbReference type="Gene3D" id="2.40.110.10">
    <property type="entry name" value="Butyryl-CoA Dehydrogenase, subunit A, domain 2"/>
    <property type="match status" value="1"/>
</dbReference>
<feature type="domain" description="Acyl-CoA dehydrogenase/oxidase N-terminal" evidence="15">
    <location>
        <begin position="51"/>
        <end position="146"/>
    </location>
</feature>
<dbReference type="Pfam" id="PF02770">
    <property type="entry name" value="Acyl-CoA_dh_M"/>
    <property type="match status" value="1"/>
</dbReference>
<evidence type="ECO:0000256" key="2">
    <source>
        <dbReference type="ARBA" id="ARBA00022630"/>
    </source>
</evidence>
<feature type="domain" description="Acyl-CoA dehydrogenase C-terminal" evidence="16">
    <location>
        <begin position="263"/>
        <end position="397"/>
    </location>
</feature>
<evidence type="ECO:0000256" key="9">
    <source>
        <dbReference type="ARBA" id="ARBA00034328"/>
    </source>
</evidence>
<proteinExistence type="inferred from homology"/>
<dbReference type="Gene3D" id="1.20.140.10">
    <property type="entry name" value="Butyryl-CoA Dehydrogenase, subunit A, domain 3"/>
    <property type="match status" value="1"/>
</dbReference>
<dbReference type="InterPro" id="IPR036250">
    <property type="entry name" value="AcylCo_DH-like_C"/>
</dbReference>
<keyword evidence="3" id="KW-0288">FMN</keyword>
<gene>
    <name evidence="17" type="ORF">GOB93_10025</name>
</gene>
<evidence type="ECO:0000256" key="5">
    <source>
        <dbReference type="ARBA" id="ARBA00023002"/>
    </source>
</evidence>
<dbReference type="EMBL" id="WOTB01000011">
    <property type="protein sequence ID" value="NHN84976.1"/>
    <property type="molecule type" value="Genomic_DNA"/>
</dbReference>
<keyword evidence="6 17" id="KW-0503">Monooxygenase</keyword>
<evidence type="ECO:0000259" key="14">
    <source>
        <dbReference type="Pfam" id="PF02770"/>
    </source>
</evidence>
<dbReference type="InterPro" id="IPR006091">
    <property type="entry name" value="Acyl-CoA_Oxase/DH_mid-dom"/>
</dbReference>
<evidence type="ECO:0000256" key="13">
    <source>
        <dbReference type="ARBA" id="ARBA00049456"/>
    </source>
</evidence>
<evidence type="ECO:0000256" key="6">
    <source>
        <dbReference type="ARBA" id="ARBA00023033"/>
    </source>
</evidence>
<dbReference type="GO" id="GO:0004497">
    <property type="term" value="F:monooxygenase activity"/>
    <property type="evidence" value="ECO:0007669"/>
    <property type="project" value="UniProtKB-KW"/>
</dbReference>
<sequence>MFRKTEACVTRRCMVLKRNQSVEQERAATLWGETAPAGYNAVIAEFTPLLEEIRAQSLRAEVERILPFGQIARLKESGLTAFTVPAEFGGLGRPLHELFSLVVDLATADSNVAQALRAHFGFIEQLRWEEPSAYTERWLRRLGRGETAGAAAAEKGAERDRFATTFSQKDGHWVINGSKFFTTGSLYADWLTVTGSTEDGETVKCLAARSDPGLEIVDDWDGVGQKLTASGTAHFRDVRVEDDELRYGNTGFSYSQAFFQLYHLATVAGITQAAALDIARAVRERKRGFSHANHALPAHDPQILEIVGHVASAAHTARAIVRHAAEALQAAADSREGDERGPATVKAELEVWQAQEIIFPLTLNATSLLFDALGGTATLRVAGLDRYWRNIRTIGCHNPRVYRTRVIGDYLVNGEPPPGQWRVGTV</sequence>
<evidence type="ECO:0000313" key="17">
    <source>
        <dbReference type="EMBL" id="NHN84976.1"/>
    </source>
</evidence>
<accession>A0ABX0JND1</accession>
<evidence type="ECO:0000256" key="12">
    <source>
        <dbReference type="ARBA" id="ARBA00048445"/>
    </source>
</evidence>
<evidence type="ECO:0000256" key="1">
    <source>
        <dbReference type="ARBA" id="ARBA00004496"/>
    </source>
</evidence>
<dbReference type="SUPFAM" id="SSF56645">
    <property type="entry name" value="Acyl-CoA dehydrogenase NM domain-like"/>
    <property type="match status" value="1"/>
</dbReference>
<name>A0ABX0JND1_9PROT</name>
<comment type="catalytic activity">
    <reaction evidence="13">
        <text>dibenzothiophene + 2 FMNH2 + 2 O2 = dibenzothiophene 5,5-dioxide + 2 FMN + 2 H2O + 2 H(+)</text>
        <dbReference type="Rhea" id="RHEA:49072"/>
        <dbReference type="ChEBI" id="CHEBI:15377"/>
        <dbReference type="ChEBI" id="CHEBI:15378"/>
        <dbReference type="ChEBI" id="CHEBI:15379"/>
        <dbReference type="ChEBI" id="CHEBI:23681"/>
        <dbReference type="ChEBI" id="CHEBI:57618"/>
        <dbReference type="ChEBI" id="CHEBI:58210"/>
        <dbReference type="ChEBI" id="CHEBI:90356"/>
        <dbReference type="EC" id="1.14.14.21"/>
    </reaction>
</comment>
<dbReference type="InterPro" id="IPR013107">
    <property type="entry name" value="Acyl-CoA_DH_C"/>
</dbReference>
<dbReference type="Gene3D" id="1.10.540.10">
    <property type="entry name" value="Acyl-CoA dehydrogenase/oxidase, N-terminal domain"/>
    <property type="match status" value="1"/>
</dbReference>
<comment type="caution">
    <text evidence="17">The sequence shown here is derived from an EMBL/GenBank/DDBJ whole genome shotgun (WGS) entry which is preliminary data.</text>
</comment>
<dbReference type="EC" id="1.14.14.21" evidence="9"/>
<evidence type="ECO:0000256" key="4">
    <source>
        <dbReference type="ARBA" id="ARBA00022741"/>
    </source>
</evidence>
<comment type="catalytic activity">
    <reaction evidence="12">
        <text>dibenzothiophene 5-oxide + FMNH2 + O2 = dibenzothiophene 5,5-dioxide + FMN + H2O + H(+)</text>
        <dbReference type="Rhea" id="RHEA:49080"/>
        <dbReference type="ChEBI" id="CHEBI:15377"/>
        <dbReference type="ChEBI" id="CHEBI:15378"/>
        <dbReference type="ChEBI" id="CHEBI:15379"/>
        <dbReference type="ChEBI" id="CHEBI:23683"/>
        <dbReference type="ChEBI" id="CHEBI:57618"/>
        <dbReference type="ChEBI" id="CHEBI:58210"/>
        <dbReference type="ChEBI" id="CHEBI:90356"/>
    </reaction>
</comment>
<protein>
    <recommendedName>
        <fullName evidence="10">Dibenzothiophene monooxygenase</fullName>
        <ecNumber evidence="9">1.14.14.21</ecNumber>
    </recommendedName>
</protein>
<reference evidence="17 18" key="1">
    <citation type="journal article" date="2020" name="Int. J. Syst. Evol. Microbiol.">
        <title>Novel acetic acid bacteria from cider fermentations: Acetobacter conturbans sp. nov. and Acetobacter fallax sp. nov.</title>
        <authorList>
            <person name="Sombolestani A.S."/>
            <person name="Cleenwerck I."/>
            <person name="Cnockaert M."/>
            <person name="Borremans W."/>
            <person name="Wieme A.D."/>
            <person name="De Vuyst L."/>
            <person name="Vandamme P."/>
        </authorList>
    </citation>
    <scope>NUCLEOTIDE SEQUENCE [LARGE SCALE GENOMIC DNA]</scope>
    <source>
        <strain evidence="17 18">LMG 30640</strain>
    </source>
</reference>
<dbReference type="Proteomes" id="UP000635278">
    <property type="component" value="Unassembled WGS sequence"/>
</dbReference>
<organism evidence="17 18">
    <name type="scientific">Acetobacter musti</name>
    <dbReference type="NCBI Taxonomy" id="864732"/>
    <lineage>
        <taxon>Bacteria</taxon>
        <taxon>Pseudomonadati</taxon>
        <taxon>Pseudomonadota</taxon>
        <taxon>Alphaproteobacteria</taxon>
        <taxon>Acetobacterales</taxon>
        <taxon>Acetobacteraceae</taxon>
        <taxon>Acetobacter</taxon>
    </lineage>
</organism>
<keyword evidence="4" id="KW-0547">Nucleotide-binding</keyword>
<dbReference type="PIRSF" id="PIRSF016578">
    <property type="entry name" value="HsaA"/>
    <property type="match status" value="1"/>
</dbReference>
<evidence type="ECO:0000259" key="16">
    <source>
        <dbReference type="Pfam" id="PF08028"/>
    </source>
</evidence>
<comment type="similarity">
    <text evidence="8">Belongs to the DszC flavin monooxygenase family.</text>
</comment>
<evidence type="ECO:0000256" key="10">
    <source>
        <dbReference type="ARBA" id="ARBA00034345"/>
    </source>
</evidence>
<comment type="catalytic activity">
    <reaction evidence="11">
        <text>dibenzothiophene + FMNH2 + O2 = dibenzothiophene 5-oxide + FMN + H2O + H(+)</text>
        <dbReference type="Rhea" id="RHEA:49076"/>
        <dbReference type="ChEBI" id="CHEBI:15377"/>
        <dbReference type="ChEBI" id="CHEBI:15378"/>
        <dbReference type="ChEBI" id="CHEBI:15379"/>
        <dbReference type="ChEBI" id="CHEBI:23681"/>
        <dbReference type="ChEBI" id="CHEBI:23683"/>
        <dbReference type="ChEBI" id="CHEBI:57618"/>
        <dbReference type="ChEBI" id="CHEBI:58210"/>
    </reaction>
</comment>
<keyword evidence="2" id="KW-0285">Flavoprotein</keyword>
<evidence type="ECO:0000259" key="15">
    <source>
        <dbReference type="Pfam" id="PF02771"/>
    </source>
</evidence>
<dbReference type="Pfam" id="PF02771">
    <property type="entry name" value="Acyl-CoA_dh_N"/>
    <property type="match status" value="1"/>
</dbReference>
<evidence type="ECO:0000256" key="11">
    <source>
        <dbReference type="ARBA" id="ARBA00047859"/>
    </source>
</evidence>
<evidence type="ECO:0000313" key="18">
    <source>
        <dbReference type="Proteomes" id="UP000635278"/>
    </source>
</evidence>
<evidence type="ECO:0000256" key="8">
    <source>
        <dbReference type="ARBA" id="ARBA00034317"/>
    </source>
</evidence>
<comment type="pathway">
    <text evidence="7">Sulfur metabolism; dibenzothiophene degradation.</text>
</comment>
<dbReference type="PANTHER" id="PTHR43884">
    <property type="entry name" value="ACYL-COA DEHYDROGENASE"/>
    <property type="match status" value="1"/>
</dbReference>
<keyword evidence="18" id="KW-1185">Reference proteome</keyword>
<dbReference type="InterPro" id="IPR046373">
    <property type="entry name" value="Acyl-CoA_Oxase/DH_mid-dom_sf"/>
</dbReference>
<dbReference type="PANTHER" id="PTHR43884:SF12">
    <property type="entry name" value="ISOVALERYL-COA DEHYDROGENASE, MITOCHONDRIAL-RELATED"/>
    <property type="match status" value="1"/>
</dbReference>
<feature type="domain" description="Acyl-CoA oxidase/dehydrogenase middle" evidence="14">
    <location>
        <begin position="155"/>
        <end position="238"/>
    </location>
</feature>
<dbReference type="InterPro" id="IPR013786">
    <property type="entry name" value="AcylCoA_DH/ox_N"/>
</dbReference>
<comment type="subcellular location">
    <subcellularLocation>
        <location evidence="1">Cytoplasm</location>
    </subcellularLocation>
</comment>
<keyword evidence="5" id="KW-0560">Oxidoreductase</keyword>